<dbReference type="AlphaFoldDB" id="A0A6C0KG75"/>
<protein>
    <submittedName>
        <fullName evidence="1">Uncharacterized protein</fullName>
    </submittedName>
</protein>
<proteinExistence type="predicted"/>
<organism evidence="1">
    <name type="scientific">viral metagenome</name>
    <dbReference type="NCBI Taxonomy" id="1070528"/>
    <lineage>
        <taxon>unclassified sequences</taxon>
        <taxon>metagenomes</taxon>
        <taxon>organismal metagenomes</taxon>
    </lineage>
</organism>
<dbReference type="InterPro" id="IPR043918">
    <property type="entry name" value="DUF5760"/>
</dbReference>
<dbReference type="EMBL" id="MN740880">
    <property type="protein sequence ID" value="QHU16343.1"/>
    <property type="molecule type" value="Genomic_DNA"/>
</dbReference>
<accession>A0A6C0KG75</accession>
<name>A0A6C0KG75_9ZZZZ</name>
<reference evidence="1" key="1">
    <citation type="journal article" date="2020" name="Nature">
        <title>Giant virus diversity and host interactions through global metagenomics.</title>
        <authorList>
            <person name="Schulz F."/>
            <person name="Roux S."/>
            <person name="Paez-Espino D."/>
            <person name="Jungbluth S."/>
            <person name="Walsh D.A."/>
            <person name="Denef V.J."/>
            <person name="McMahon K.D."/>
            <person name="Konstantinidis K.T."/>
            <person name="Eloe-Fadrosh E.A."/>
            <person name="Kyrpides N.C."/>
            <person name="Woyke T."/>
        </authorList>
    </citation>
    <scope>NUCLEOTIDE SEQUENCE</scope>
    <source>
        <strain evidence="1">GVMAG-S-3300011013-78</strain>
    </source>
</reference>
<sequence>MDKNEELISSIKKWMTLDNELREIQKVIRQKKQEKKDISDYLLKMMKNNDIGEIDVNDGKLIYSQRKVKTGLSGKHIMNTLNKIFKNEPEKLSEINNSIMDSRETTIKDILMRKKEKK</sequence>
<evidence type="ECO:0000313" key="1">
    <source>
        <dbReference type="EMBL" id="QHU16343.1"/>
    </source>
</evidence>
<dbReference type="Pfam" id="PF19064">
    <property type="entry name" value="DUF5760"/>
    <property type="match status" value="1"/>
</dbReference>